<dbReference type="EMBL" id="KQ435821">
    <property type="protein sequence ID" value="KOX72331.1"/>
    <property type="molecule type" value="Genomic_DNA"/>
</dbReference>
<dbReference type="AlphaFoldDB" id="A0A0N0BES7"/>
<name>A0A0N0BES7_9HYME</name>
<proteinExistence type="predicted"/>
<reference evidence="1 2" key="1">
    <citation type="submission" date="2015-07" db="EMBL/GenBank/DDBJ databases">
        <title>The genome of Melipona quadrifasciata.</title>
        <authorList>
            <person name="Pan H."/>
            <person name="Kapheim K."/>
        </authorList>
    </citation>
    <scope>NUCLEOTIDE SEQUENCE [LARGE SCALE GENOMIC DNA]</scope>
    <source>
        <strain evidence="1">0111107301</strain>
        <tissue evidence="1">Whole body</tissue>
    </source>
</reference>
<keyword evidence="2" id="KW-1185">Reference proteome</keyword>
<evidence type="ECO:0000313" key="2">
    <source>
        <dbReference type="Proteomes" id="UP000053105"/>
    </source>
</evidence>
<protein>
    <recommendedName>
        <fullName evidence="3">SHSP domain-containing protein</fullName>
    </recommendedName>
</protein>
<dbReference type="OrthoDB" id="7645181at2759"/>
<evidence type="ECO:0000313" key="1">
    <source>
        <dbReference type="EMBL" id="KOX72331.1"/>
    </source>
</evidence>
<gene>
    <name evidence="1" type="ORF">WN51_01429</name>
</gene>
<sequence>MSSSVGSKAKQELTKVPGKPMETNYVTQIVSSGIRPDNVYETKILLGPEVDLSSIKITVKGNNLRVNMSKPLEEQFAKQLPDISERSVFGNLIKRMMKHCENLLIPEGIDNAKTIMDKLPHHCRENSVTLKQNDYMNFEMMTMNGHKMSFNFVKIPNFYVLDDQEYYAAEMKIEGLKVGTATLTLENMLNIKLHSSEEISNVRNINFLIPPEADAKEVSIEIVNDTILMRAPVRKKHI</sequence>
<accession>A0A0N0BES7</accession>
<evidence type="ECO:0008006" key="3">
    <source>
        <dbReference type="Google" id="ProtNLM"/>
    </source>
</evidence>
<organism evidence="1 2">
    <name type="scientific">Melipona quadrifasciata</name>
    <dbReference type="NCBI Taxonomy" id="166423"/>
    <lineage>
        <taxon>Eukaryota</taxon>
        <taxon>Metazoa</taxon>
        <taxon>Ecdysozoa</taxon>
        <taxon>Arthropoda</taxon>
        <taxon>Hexapoda</taxon>
        <taxon>Insecta</taxon>
        <taxon>Pterygota</taxon>
        <taxon>Neoptera</taxon>
        <taxon>Endopterygota</taxon>
        <taxon>Hymenoptera</taxon>
        <taxon>Apocrita</taxon>
        <taxon>Aculeata</taxon>
        <taxon>Apoidea</taxon>
        <taxon>Anthophila</taxon>
        <taxon>Apidae</taxon>
        <taxon>Melipona</taxon>
    </lineage>
</organism>
<dbReference type="Proteomes" id="UP000053105">
    <property type="component" value="Unassembled WGS sequence"/>
</dbReference>